<keyword evidence="2" id="KW-1185">Reference proteome</keyword>
<dbReference type="RefSeq" id="WP_412708117.1">
    <property type="nucleotide sequence ID" value="NZ_BAABMM010000029.1"/>
</dbReference>
<dbReference type="Proteomes" id="UP001628124">
    <property type="component" value="Unassembled WGS sequence"/>
</dbReference>
<accession>A0ABP9TT74</accession>
<organism evidence="1 2">
    <name type="scientific">Candidatus Rickettsia kedanie</name>
    <dbReference type="NCBI Taxonomy" id="3115352"/>
    <lineage>
        <taxon>Bacteria</taxon>
        <taxon>Pseudomonadati</taxon>
        <taxon>Pseudomonadota</taxon>
        <taxon>Alphaproteobacteria</taxon>
        <taxon>Rickettsiales</taxon>
        <taxon>Rickettsiaceae</taxon>
        <taxon>Rickettsieae</taxon>
        <taxon>Rickettsia</taxon>
        <taxon>spotted fever group</taxon>
    </lineage>
</organism>
<evidence type="ECO:0000313" key="2">
    <source>
        <dbReference type="Proteomes" id="UP001628124"/>
    </source>
</evidence>
<dbReference type="EMBL" id="BAABMM010000029">
    <property type="protein sequence ID" value="GAA5252449.1"/>
    <property type="molecule type" value="Genomic_DNA"/>
</dbReference>
<reference evidence="1 2" key="1">
    <citation type="journal article" date="2024" name="Microbiol. Immunol.">
        <title>Discovery of a novel spotted fever group Rickettsia, 'Candidatus Rickettsia kedanie,' in unfed larval chigger mites, Leptotrombidium scutellare.</title>
        <authorList>
            <person name="Ogawa M."/>
            <person name="Matsutani M."/>
            <person name="Katayama T."/>
            <person name="Takada N."/>
            <person name="Noda S."/>
            <person name="Takahashi M."/>
            <person name="Kageyama D."/>
            <person name="Hanaoka N."/>
            <person name="Ebihara H."/>
        </authorList>
    </citation>
    <scope>NUCLEOTIDE SEQUENCE [LARGE SCALE GENOMIC DNA]</scope>
    <source>
        <strain evidence="1 2">KNCP2-13</strain>
    </source>
</reference>
<protein>
    <submittedName>
        <fullName evidence="1">Uncharacterized protein</fullName>
    </submittedName>
</protein>
<evidence type="ECO:0000313" key="1">
    <source>
        <dbReference type="EMBL" id="GAA5252449.1"/>
    </source>
</evidence>
<comment type="caution">
    <text evidence="1">The sequence shown here is derived from an EMBL/GenBank/DDBJ whole genome shotgun (WGS) entry which is preliminary data.</text>
</comment>
<name>A0ABP9TT74_9RICK</name>
<gene>
    <name evidence="1" type="ORF">KNCP2_07370</name>
</gene>
<sequence>MPKELDLNNPSSDHWNVLFNQATTLANKATSTPENYQAWQNHAGAILNNA</sequence>
<proteinExistence type="predicted"/>